<evidence type="ECO:0000313" key="2">
    <source>
        <dbReference type="WBParaSite" id="PS1159_v2.g9102.t1"/>
    </source>
</evidence>
<protein>
    <submittedName>
        <fullName evidence="2">Uncharacterized protein</fullName>
    </submittedName>
</protein>
<reference evidence="2" key="1">
    <citation type="submission" date="2022-11" db="UniProtKB">
        <authorList>
            <consortium name="WormBaseParasite"/>
        </authorList>
    </citation>
    <scope>IDENTIFICATION</scope>
</reference>
<dbReference type="Proteomes" id="UP000887580">
    <property type="component" value="Unplaced"/>
</dbReference>
<proteinExistence type="predicted"/>
<evidence type="ECO:0000313" key="1">
    <source>
        <dbReference type="Proteomes" id="UP000887580"/>
    </source>
</evidence>
<sequence>MDVYSKKEEDVDFKVLASDLRLINVRSNGGKNFEIINAQGRKYFMQADNEVECSQWIAAFKQTTENLFENTETRRRSSSASSSAYLLNRRSRNPSFSSAIVSSVLPSTSTSIPMLPPLKNPEEEALRKNYLKLISLKGNDQCADCEMENPDWVSLTLGIMVCMKCSGGHRGLPASVSRIKSIKLDYIEDSQWETLMRLGNAKVNTILNYTNVPKLKMNATSGEREDWLRKKYIEKKFAIKMKKENNEIFSLEWKSIVILQNKLMDECCKTNDGDGNLFESYTWEQASSITDLENIALKAIKDDDLGNMMNSLIQGLDINSKIFGSPLINLCADKGLIAMVEFLIQNGAKPLVKDLKGNTALHLAAQKNFVRIVYRLLLISKMADIKQTNNFGQSVTDIAKAAQSVDVIAMQVYPFKKKLNTMFLD</sequence>
<accession>A0AC35GVJ8</accession>
<dbReference type="WBParaSite" id="PS1159_v2.g9102.t1">
    <property type="protein sequence ID" value="PS1159_v2.g9102.t1"/>
    <property type="gene ID" value="PS1159_v2.g9102"/>
</dbReference>
<name>A0AC35GVJ8_9BILA</name>
<organism evidence="1 2">
    <name type="scientific">Panagrolaimus sp. PS1159</name>
    <dbReference type="NCBI Taxonomy" id="55785"/>
    <lineage>
        <taxon>Eukaryota</taxon>
        <taxon>Metazoa</taxon>
        <taxon>Ecdysozoa</taxon>
        <taxon>Nematoda</taxon>
        <taxon>Chromadorea</taxon>
        <taxon>Rhabditida</taxon>
        <taxon>Tylenchina</taxon>
        <taxon>Panagrolaimomorpha</taxon>
        <taxon>Panagrolaimoidea</taxon>
        <taxon>Panagrolaimidae</taxon>
        <taxon>Panagrolaimus</taxon>
    </lineage>
</organism>